<comment type="caution">
    <text evidence="1">The sequence shown here is derived from an EMBL/GenBank/DDBJ whole genome shotgun (WGS) entry which is preliminary data.</text>
</comment>
<evidence type="ECO:0000313" key="2">
    <source>
        <dbReference type="Proteomes" id="UP000822688"/>
    </source>
</evidence>
<dbReference type="EMBL" id="CM026422">
    <property type="protein sequence ID" value="KAG0585476.1"/>
    <property type="molecule type" value="Genomic_DNA"/>
</dbReference>
<proteinExistence type="predicted"/>
<organism evidence="1 2">
    <name type="scientific">Ceratodon purpureus</name>
    <name type="common">Fire moss</name>
    <name type="synonym">Dicranum purpureum</name>
    <dbReference type="NCBI Taxonomy" id="3225"/>
    <lineage>
        <taxon>Eukaryota</taxon>
        <taxon>Viridiplantae</taxon>
        <taxon>Streptophyta</taxon>
        <taxon>Embryophyta</taxon>
        <taxon>Bryophyta</taxon>
        <taxon>Bryophytina</taxon>
        <taxon>Bryopsida</taxon>
        <taxon>Dicranidae</taxon>
        <taxon>Pseudoditrichales</taxon>
        <taxon>Ditrichaceae</taxon>
        <taxon>Ceratodon</taxon>
    </lineage>
</organism>
<dbReference type="AlphaFoldDB" id="A0A8T0IRN1"/>
<gene>
    <name evidence="1" type="ORF">KC19_2G014600</name>
</gene>
<name>A0A8T0IRN1_CERPU</name>
<accession>A0A8T0IRN1</accession>
<evidence type="ECO:0000313" key="1">
    <source>
        <dbReference type="EMBL" id="KAG0585476.1"/>
    </source>
</evidence>
<sequence>MMRIAVFTLRVYDSGHEELARCISISQCDCSLLSSSTNYGIELRQFSSGGLKPMLDAP</sequence>
<dbReference type="Proteomes" id="UP000822688">
    <property type="component" value="Chromosome 2"/>
</dbReference>
<protein>
    <submittedName>
        <fullName evidence="1">Uncharacterized protein</fullName>
    </submittedName>
</protein>
<keyword evidence="2" id="KW-1185">Reference proteome</keyword>
<reference evidence="1" key="1">
    <citation type="submission" date="2020-06" db="EMBL/GenBank/DDBJ databases">
        <title>WGS assembly of Ceratodon purpureus strain R40.</title>
        <authorList>
            <person name="Carey S.B."/>
            <person name="Jenkins J."/>
            <person name="Shu S."/>
            <person name="Lovell J.T."/>
            <person name="Sreedasyam A."/>
            <person name="Maumus F."/>
            <person name="Tiley G.P."/>
            <person name="Fernandez-Pozo N."/>
            <person name="Barry K."/>
            <person name="Chen C."/>
            <person name="Wang M."/>
            <person name="Lipzen A."/>
            <person name="Daum C."/>
            <person name="Saski C.A."/>
            <person name="Payton A.C."/>
            <person name="Mcbreen J.C."/>
            <person name="Conrad R.E."/>
            <person name="Kollar L.M."/>
            <person name="Olsson S."/>
            <person name="Huttunen S."/>
            <person name="Landis J.B."/>
            <person name="Wickett N.J."/>
            <person name="Johnson M.G."/>
            <person name="Rensing S.A."/>
            <person name="Grimwood J."/>
            <person name="Schmutz J."/>
            <person name="Mcdaniel S.F."/>
        </authorList>
    </citation>
    <scope>NUCLEOTIDE SEQUENCE</scope>
    <source>
        <strain evidence="1">R40</strain>
    </source>
</reference>